<dbReference type="Pfam" id="PF00132">
    <property type="entry name" value="Hexapep"/>
    <property type="match status" value="1"/>
</dbReference>
<dbReference type="KEGG" id="cvt:B843_00550"/>
<evidence type="ECO:0000256" key="2">
    <source>
        <dbReference type="ARBA" id="ARBA00022679"/>
    </source>
</evidence>
<dbReference type="InterPro" id="IPR011004">
    <property type="entry name" value="Trimer_LpxA-like_sf"/>
</dbReference>
<dbReference type="Gene3D" id="2.160.10.10">
    <property type="entry name" value="Hexapeptide repeat proteins"/>
    <property type="match status" value="1"/>
</dbReference>
<dbReference type="CDD" id="cd03357">
    <property type="entry name" value="LbH_MAT_GAT"/>
    <property type="match status" value="1"/>
</dbReference>
<dbReference type="Pfam" id="PF12464">
    <property type="entry name" value="Mac"/>
    <property type="match status" value="1"/>
</dbReference>
<dbReference type="PANTHER" id="PTHR23416">
    <property type="entry name" value="SIALIC ACID SYNTHASE-RELATED"/>
    <property type="match status" value="1"/>
</dbReference>
<accession>W5XWW8</accession>
<dbReference type="PANTHER" id="PTHR23416:SF23">
    <property type="entry name" value="ACETYLTRANSFERASE C18B11.09C-RELATED"/>
    <property type="match status" value="1"/>
</dbReference>
<dbReference type="RefSeq" id="WP_025251581.1">
    <property type="nucleotide sequence ID" value="NZ_CP004353.1"/>
</dbReference>
<dbReference type="InterPro" id="IPR018357">
    <property type="entry name" value="Hexapep_transf_CS"/>
</dbReference>
<evidence type="ECO:0000313" key="6">
    <source>
        <dbReference type="EMBL" id="AHI21506.1"/>
    </source>
</evidence>
<keyword evidence="4" id="KW-0012">Acyltransferase</keyword>
<dbReference type="GO" id="GO:0008374">
    <property type="term" value="F:O-acyltransferase activity"/>
    <property type="evidence" value="ECO:0007669"/>
    <property type="project" value="TreeGrafter"/>
</dbReference>
<dbReference type="PROSITE" id="PS00101">
    <property type="entry name" value="HEXAPEP_TRANSFERASES"/>
    <property type="match status" value="1"/>
</dbReference>
<reference evidence="6 7" key="1">
    <citation type="submission" date="2013-02" db="EMBL/GenBank/DDBJ databases">
        <title>The complete genome sequence of Corynebacterium vitaeruminis DSM 20294.</title>
        <authorList>
            <person name="Ruckert C."/>
            <person name="Albersmeier A."/>
            <person name="Kalinowski J."/>
        </authorList>
    </citation>
    <scope>NUCLEOTIDE SEQUENCE [LARGE SCALE GENOMIC DNA]</scope>
    <source>
        <strain evidence="7">ATCC 10234</strain>
    </source>
</reference>
<dbReference type="GO" id="GO:0016407">
    <property type="term" value="F:acetyltransferase activity"/>
    <property type="evidence" value="ECO:0007669"/>
    <property type="project" value="InterPro"/>
</dbReference>
<dbReference type="AlphaFoldDB" id="W5XWW8"/>
<evidence type="ECO:0000256" key="1">
    <source>
        <dbReference type="ARBA" id="ARBA00007274"/>
    </source>
</evidence>
<dbReference type="Proteomes" id="UP000019222">
    <property type="component" value="Chromosome"/>
</dbReference>
<dbReference type="EMBL" id="CP004353">
    <property type="protein sequence ID" value="AHI21506.1"/>
    <property type="molecule type" value="Genomic_DNA"/>
</dbReference>
<name>W5XWW8_9CORY</name>
<dbReference type="HOGENOM" id="CLU_051638_3_4_11"/>
<evidence type="ECO:0000259" key="5">
    <source>
        <dbReference type="SMART" id="SM01266"/>
    </source>
</evidence>
<dbReference type="GO" id="GO:0005829">
    <property type="term" value="C:cytosol"/>
    <property type="evidence" value="ECO:0007669"/>
    <property type="project" value="TreeGrafter"/>
</dbReference>
<gene>
    <name evidence="6" type="ORF">B843_00550</name>
</gene>
<evidence type="ECO:0000256" key="4">
    <source>
        <dbReference type="ARBA" id="ARBA00023315"/>
    </source>
</evidence>
<dbReference type="SUPFAM" id="SSF51161">
    <property type="entry name" value="Trimeric LpxA-like enzymes"/>
    <property type="match status" value="1"/>
</dbReference>
<comment type="similarity">
    <text evidence="1">Belongs to the transferase hexapeptide repeat family.</text>
</comment>
<sequence length="214" mass="23036">MSFDPRTYSSLDDLRAEKWHIPISPEISEHAARIAELVYDYNHTRPTNEEELARLLGEILNPASGKCFIKQPMIIEYGANTTVGEGAFINFGVRILDTAEVTIGARALLGPNCQIITVTHPVDDAEMRVADWEIAHPVSIGEEAWLGAGVIVLPGVSIGERAVIGAGSVVTCDIPAGAIAVGNPARVVRYPDPARFERSQLPEGVPVDARGEDS</sequence>
<protein>
    <submittedName>
        <fullName evidence="6">Maltose O-acetyltransferase</fullName>
    </submittedName>
</protein>
<feature type="domain" description="Maltose/galactoside acetyltransferase" evidence="5">
    <location>
        <begin position="11"/>
        <end position="65"/>
    </location>
</feature>
<dbReference type="SMART" id="SM01266">
    <property type="entry name" value="Mac"/>
    <property type="match status" value="1"/>
</dbReference>
<evidence type="ECO:0000256" key="3">
    <source>
        <dbReference type="ARBA" id="ARBA00022737"/>
    </source>
</evidence>
<dbReference type="InterPro" id="IPR001451">
    <property type="entry name" value="Hexapep"/>
</dbReference>
<dbReference type="STRING" id="1224164.B843_00550"/>
<dbReference type="PATRIC" id="fig|1224164.3.peg.110"/>
<dbReference type="InterPro" id="IPR051159">
    <property type="entry name" value="Hexapeptide_acetyltransf"/>
</dbReference>
<proteinExistence type="inferred from homology"/>
<keyword evidence="2 6" id="KW-0808">Transferase</keyword>
<evidence type="ECO:0000313" key="7">
    <source>
        <dbReference type="Proteomes" id="UP000019222"/>
    </source>
</evidence>
<dbReference type="eggNOG" id="COG0110">
    <property type="taxonomic scope" value="Bacteria"/>
</dbReference>
<organism evidence="6 7">
    <name type="scientific">Corynebacterium vitaeruminis DSM 20294</name>
    <dbReference type="NCBI Taxonomy" id="1224164"/>
    <lineage>
        <taxon>Bacteria</taxon>
        <taxon>Bacillati</taxon>
        <taxon>Actinomycetota</taxon>
        <taxon>Actinomycetes</taxon>
        <taxon>Mycobacteriales</taxon>
        <taxon>Corynebacteriaceae</taxon>
        <taxon>Corynebacterium</taxon>
    </lineage>
</organism>
<dbReference type="FunFam" id="2.160.10.10:FF:000025">
    <property type="entry name" value="Hexapeptide-repeat containing-acetyltransferase"/>
    <property type="match status" value="1"/>
</dbReference>
<keyword evidence="3" id="KW-0677">Repeat</keyword>
<keyword evidence="7" id="KW-1185">Reference proteome</keyword>
<dbReference type="InterPro" id="IPR024688">
    <property type="entry name" value="Mac_dom"/>
</dbReference>